<sequence>MGHAREAVEAAKTVVEVAELAWHAAELLHHNNHPDHPNNSSGEPNCPISVEEFKDIRDENRRLKELLEQNLKLLHTISSSPSFLTDCPPDLHERLVTAVDSKCFLTRLQSLRDGSVNGAEREFPFKEPTGEDLEAVEVLINVDQEEPSWWVWVTDSMVPGAEERSGIDDDNYVVVCEEHVVDGVANFLARCIVSNPKLQKLTPEELQKTLTSSLGGMNKVEKMLNIWHAGKMFYALSTWGLALAGLYQSRAVLKLAAHGVHHTSKLVLKAM</sequence>
<dbReference type="OrthoDB" id="845076at2759"/>
<organism evidence="1 2">
    <name type="scientific">Spinacia oleracea</name>
    <name type="common">Spinach</name>
    <dbReference type="NCBI Taxonomy" id="3562"/>
    <lineage>
        <taxon>Eukaryota</taxon>
        <taxon>Viridiplantae</taxon>
        <taxon>Streptophyta</taxon>
        <taxon>Embryophyta</taxon>
        <taxon>Tracheophyta</taxon>
        <taxon>Spermatophyta</taxon>
        <taxon>Magnoliopsida</taxon>
        <taxon>eudicotyledons</taxon>
        <taxon>Gunneridae</taxon>
        <taxon>Pentapetalae</taxon>
        <taxon>Caryophyllales</taxon>
        <taxon>Chenopodiaceae</taxon>
        <taxon>Chenopodioideae</taxon>
        <taxon>Anserineae</taxon>
        <taxon>Spinacia</taxon>
    </lineage>
</organism>
<dbReference type="KEGG" id="soe:110798198"/>
<evidence type="ECO:0000313" key="2">
    <source>
        <dbReference type="RefSeq" id="XP_021859090.1"/>
    </source>
</evidence>
<gene>
    <name evidence="2" type="primary">LOC110798198</name>
</gene>
<dbReference type="PANTHER" id="PTHR33874:SF4">
    <property type="entry name" value="EXPRESSED PROTEIN"/>
    <property type="match status" value="1"/>
</dbReference>
<reference evidence="2" key="2">
    <citation type="submission" date="2025-08" db="UniProtKB">
        <authorList>
            <consortium name="RefSeq"/>
        </authorList>
    </citation>
    <scope>IDENTIFICATION</scope>
    <source>
        <tissue evidence="2">Leaf</tissue>
    </source>
</reference>
<protein>
    <submittedName>
        <fullName evidence="2">Uncharacterized protein</fullName>
    </submittedName>
</protein>
<reference evidence="1" key="1">
    <citation type="journal article" date="2021" name="Nat. Commun.">
        <title>Genomic analyses provide insights into spinach domestication and the genetic basis of agronomic traits.</title>
        <authorList>
            <person name="Cai X."/>
            <person name="Sun X."/>
            <person name="Xu C."/>
            <person name="Sun H."/>
            <person name="Wang X."/>
            <person name="Ge C."/>
            <person name="Zhang Z."/>
            <person name="Wang Q."/>
            <person name="Fei Z."/>
            <person name="Jiao C."/>
            <person name="Wang Q."/>
        </authorList>
    </citation>
    <scope>NUCLEOTIDE SEQUENCE [LARGE SCALE GENOMIC DNA]</scope>
    <source>
        <strain evidence="1">cv. Varoflay</strain>
    </source>
</reference>
<evidence type="ECO:0000313" key="1">
    <source>
        <dbReference type="Proteomes" id="UP000813463"/>
    </source>
</evidence>
<dbReference type="AlphaFoldDB" id="A0A9R0K5C9"/>
<dbReference type="Proteomes" id="UP000813463">
    <property type="component" value="Chromosome 2"/>
</dbReference>
<dbReference type="RefSeq" id="XP_021859090.1">
    <property type="nucleotide sequence ID" value="XM_022003398.2"/>
</dbReference>
<proteinExistence type="predicted"/>
<keyword evidence="1" id="KW-1185">Reference proteome</keyword>
<dbReference type="GeneID" id="110798198"/>
<dbReference type="PANTHER" id="PTHR33874">
    <property type="entry name" value="RING FINGER PROTEIN"/>
    <property type="match status" value="1"/>
</dbReference>
<accession>A0A9R0K5C9</accession>
<name>A0A9R0K5C9_SPIOL</name>